<evidence type="ECO:0000313" key="4">
    <source>
        <dbReference type="EMBL" id="KAK9511099.1"/>
    </source>
</evidence>
<organism evidence="4 5">
    <name type="scientific">Rhynocoris fuscipes</name>
    <dbReference type="NCBI Taxonomy" id="488301"/>
    <lineage>
        <taxon>Eukaryota</taxon>
        <taxon>Metazoa</taxon>
        <taxon>Ecdysozoa</taxon>
        <taxon>Arthropoda</taxon>
        <taxon>Hexapoda</taxon>
        <taxon>Insecta</taxon>
        <taxon>Pterygota</taxon>
        <taxon>Neoptera</taxon>
        <taxon>Paraneoptera</taxon>
        <taxon>Hemiptera</taxon>
        <taxon>Heteroptera</taxon>
        <taxon>Panheteroptera</taxon>
        <taxon>Cimicomorpha</taxon>
        <taxon>Reduviidae</taxon>
        <taxon>Harpactorinae</taxon>
        <taxon>Harpactorini</taxon>
        <taxon>Rhynocoris</taxon>
    </lineage>
</organism>
<dbReference type="EMBL" id="JAPXFL010000002">
    <property type="protein sequence ID" value="KAK9511099.1"/>
    <property type="molecule type" value="Genomic_DNA"/>
</dbReference>
<dbReference type="InterPro" id="IPR015919">
    <property type="entry name" value="Cadherin-like_sf"/>
</dbReference>
<dbReference type="SUPFAM" id="SSF49313">
    <property type="entry name" value="Cadherin-like"/>
    <property type="match status" value="1"/>
</dbReference>
<keyword evidence="2" id="KW-0472">Membrane</keyword>
<comment type="caution">
    <text evidence="4">The sequence shown here is derived from an EMBL/GenBank/DDBJ whole genome shotgun (WGS) entry which is preliminary data.</text>
</comment>
<dbReference type="PROSITE" id="PS51257">
    <property type="entry name" value="PROKAR_LIPOPROTEIN"/>
    <property type="match status" value="1"/>
</dbReference>
<proteinExistence type="predicted"/>
<evidence type="ECO:0000256" key="1">
    <source>
        <dbReference type="PROSITE-ProRule" id="PRU00043"/>
    </source>
</evidence>
<dbReference type="Gene3D" id="2.60.40.60">
    <property type="entry name" value="Cadherins"/>
    <property type="match status" value="1"/>
</dbReference>
<dbReference type="AlphaFoldDB" id="A0AAW1DJB0"/>
<name>A0AAW1DJB0_9HEMI</name>
<dbReference type="PROSITE" id="PS50268">
    <property type="entry name" value="CADHERIN_2"/>
    <property type="match status" value="1"/>
</dbReference>
<keyword evidence="2" id="KW-0812">Transmembrane</keyword>
<evidence type="ECO:0000256" key="2">
    <source>
        <dbReference type="SAM" id="Phobius"/>
    </source>
</evidence>
<dbReference type="Pfam" id="PF00028">
    <property type="entry name" value="Cadherin"/>
    <property type="match status" value="1"/>
</dbReference>
<dbReference type="InterPro" id="IPR002126">
    <property type="entry name" value="Cadherin-like_dom"/>
</dbReference>
<sequence length="97" mass="11479">MVQYYRYKFKLIPFYYFTLLFTSCINNFLRFPAGDSDHQFTIGRDQGNVQLGKRLDRESRSFYNLTLSATDGVHTAYTNVNIYFNILQFSVNKTLYS</sequence>
<dbReference type="Proteomes" id="UP001461498">
    <property type="component" value="Unassembled WGS sequence"/>
</dbReference>
<feature type="domain" description="Cadherin" evidence="3">
    <location>
        <begin position="40"/>
        <end position="96"/>
    </location>
</feature>
<evidence type="ECO:0000259" key="3">
    <source>
        <dbReference type="PROSITE" id="PS50268"/>
    </source>
</evidence>
<keyword evidence="5" id="KW-1185">Reference proteome</keyword>
<reference evidence="4 5" key="1">
    <citation type="submission" date="2022-12" db="EMBL/GenBank/DDBJ databases">
        <title>Chromosome-level genome assembly of true bugs.</title>
        <authorList>
            <person name="Ma L."/>
            <person name="Li H."/>
        </authorList>
    </citation>
    <scope>NUCLEOTIDE SEQUENCE [LARGE SCALE GENOMIC DNA]</scope>
    <source>
        <strain evidence="4">Lab_2022b</strain>
    </source>
</reference>
<protein>
    <recommendedName>
        <fullName evidence="3">Cadherin domain-containing protein</fullName>
    </recommendedName>
</protein>
<dbReference type="GO" id="GO:0007156">
    <property type="term" value="P:homophilic cell adhesion via plasma membrane adhesion molecules"/>
    <property type="evidence" value="ECO:0007669"/>
    <property type="project" value="InterPro"/>
</dbReference>
<feature type="transmembrane region" description="Helical" evidence="2">
    <location>
        <begin position="12"/>
        <end position="29"/>
    </location>
</feature>
<dbReference type="CDD" id="cd11304">
    <property type="entry name" value="Cadherin_repeat"/>
    <property type="match status" value="1"/>
</dbReference>
<accession>A0AAW1DJB0</accession>
<dbReference type="GO" id="GO:0005509">
    <property type="term" value="F:calcium ion binding"/>
    <property type="evidence" value="ECO:0007669"/>
    <property type="project" value="UniProtKB-UniRule"/>
</dbReference>
<keyword evidence="2" id="KW-1133">Transmembrane helix</keyword>
<dbReference type="GO" id="GO:0016020">
    <property type="term" value="C:membrane"/>
    <property type="evidence" value="ECO:0007669"/>
    <property type="project" value="InterPro"/>
</dbReference>
<evidence type="ECO:0000313" key="5">
    <source>
        <dbReference type="Proteomes" id="UP001461498"/>
    </source>
</evidence>
<keyword evidence="1" id="KW-0106">Calcium</keyword>
<gene>
    <name evidence="4" type="ORF">O3M35_005729</name>
</gene>